<sequence length="112" mass="12604">MNGVKPSNGVSAMRLRPKIQRFLAIPLLTSQVAKMWRRNGRGMCYVRGSCSVGCGVGDLGFPRLADRLGFEPWVLGLTIRLRIWIKVIWVILCNWVDFILIFGPGVTRLGLF</sequence>
<name>A0A5D2QQG0_GOSTO</name>
<evidence type="ECO:0000313" key="2">
    <source>
        <dbReference type="EMBL" id="TYI29524.1"/>
    </source>
</evidence>
<dbReference type="AlphaFoldDB" id="A0A5D2QQG0"/>
<accession>A0A5D2QQG0</accession>
<proteinExistence type="predicted"/>
<keyword evidence="1" id="KW-0472">Membrane</keyword>
<keyword evidence="1" id="KW-0812">Transmembrane</keyword>
<dbReference type="Proteomes" id="UP000322667">
    <property type="component" value="Chromosome A05"/>
</dbReference>
<organism evidence="2 3">
    <name type="scientific">Gossypium tomentosum</name>
    <name type="common">Hawaiian cotton</name>
    <name type="synonym">Gossypium sandvicense</name>
    <dbReference type="NCBI Taxonomy" id="34277"/>
    <lineage>
        <taxon>Eukaryota</taxon>
        <taxon>Viridiplantae</taxon>
        <taxon>Streptophyta</taxon>
        <taxon>Embryophyta</taxon>
        <taxon>Tracheophyta</taxon>
        <taxon>Spermatophyta</taxon>
        <taxon>Magnoliopsida</taxon>
        <taxon>eudicotyledons</taxon>
        <taxon>Gunneridae</taxon>
        <taxon>Pentapetalae</taxon>
        <taxon>rosids</taxon>
        <taxon>malvids</taxon>
        <taxon>Malvales</taxon>
        <taxon>Malvaceae</taxon>
        <taxon>Malvoideae</taxon>
        <taxon>Gossypium</taxon>
    </lineage>
</organism>
<reference evidence="2 3" key="1">
    <citation type="submission" date="2019-07" db="EMBL/GenBank/DDBJ databases">
        <title>WGS assembly of Gossypium tomentosum.</title>
        <authorList>
            <person name="Chen Z.J."/>
            <person name="Sreedasyam A."/>
            <person name="Ando A."/>
            <person name="Song Q."/>
            <person name="De L."/>
            <person name="Hulse-Kemp A."/>
            <person name="Ding M."/>
            <person name="Ye W."/>
            <person name="Kirkbride R."/>
            <person name="Jenkins J."/>
            <person name="Plott C."/>
            <person name="Lovell J."/>
            <person name="Lin Y.-M."/>
            <person name="Vaughn R."/>
            <person name="Liu B."/>
            <person name="Li W."/>
            <person name="Simpson S."/>
            <person name="Scheffler B."/>
            <person name="Saski C."/>
            <person name="Grover C."/>
            <person name="Hu G."/>
            <person name="Conover J."/>
            <person name="Carlson J."/>
            <person name="Shu S."/>
            <person name="Boston L."/>
            <person name="Williams M."/>
            <person name="Peterson D."/>
            <person name="Mcgee K."/>
            <person name="Jones D."/>
            <person name="Wendel J."/>
            <person name="Stelly D."/>
            <person name="Grimwood J."/>
            <person name="Schmutz J."/>
        </authorList>
    </citation>
    <scope>NUCLEOTIDE SEQUENCE [LARGE SCALE GENOMIC DNA]</scope>
    <source>
        <strain evidence="2">7179.01</strain>
    </source>
</reference>
<gene>
    <name evidence="2" type="ORF">ES332_A05G322200v1</name>
</gene>
<keyword evidence="3" id="KW-1185">Reference proteome</keyword>
<dbReference type="EMBL" id="CM017614">
    <property type="protein sequence ID" value="TYI29524.1"/>
    <property type="molecule type" value="Genomic_DNA"/>
</dbReference>
<protein>
    <submittedName>
        <fullName evidence="2">Uncharacterized protein</fullName>
    </submittedName>
</protein>
<feature type="transmembrane region" description="Helical" evidence="1">
    <location>
        <begin position="83"/>
        <end position="103"/>
    </location>
</feature>
<evidence type="ECO:0000313" key="3">
    <source>
        <dbReference type="Proteomes" id="UP000322667"/>
    </source>
</evidence>
<keyword evidence="1" id="KW-1133">Transmembrane helix</keyword>
<evidence type="ECO:0000256" key="1">
    <source>
        <dbReference type="SAM" id="Phobius"/>
    </source>
</evidence>